<organism evidence="1 2">
    <name type="scientific">Nakamurella alba</name>
    <dbReference type="NCBI Taxonomy" id="2665158"/>
    <lineage>
        <taxon>Bacteria</taxon>
        <taxon>Bacillati</taxon>
        <taxon>Actinomycetota</taxon>
        <taxon>Actinomycetes</taxon>
        <taxon>Nakamurellales</taxon>
        <taxon>Nakamurellaceae</taxon>
        <taxon>Nakamurella</taxon>
    </lineage>
</organism>
<dbReference type="Proteomes" id="UP000460221">
    <property type="component" value="Unassembled WGS sequence"/>
</dbReference>
<keyword evidence="2" id="KW-1185">Reference proteome</keyword>
<evidence type="ECO:0000313" key="2">
    <source>
        <dbReference type="Proteomes" id="UP000460221"/>
    </source>
</evidence>
<name>A0A7K1FMT0_9ACTN</name>
<evidence type="ECO:0000313" key="1">
    <source>
        <dbReference type="EMBL" id="MTD14629.1"/>
    </source>
</evidence>
<gene>
    <name evidence="1" type="ORF">GIS00_11815</name>
</gene>
<comment type="caution">
    <text evidence="1">The sequence shown here is derived from an EMBL/GenBank/DDBJ whole genome shotgun (WGS) entry which is preliminary data.</text>
</comment>
<sequence length="137" mass="14859">MIRTVVVGPPNGARLHIDIDLDVTVDGVDAHVTTVGSELRVRTRQPVRLLRAVRSSLPRELFAGRVATGMRDLIDSDTTISFFGQRRRLASLSWAKAVRLVQWSGGGRDVRSAGVVVGAITLGAAWVLARKVRGRGH</sequence>
<dbReference type="AlphaFoldDB" id="A0A7K1FMT0"/>
<accession>A0A7K1FMT0</accession>
<dbReference type="EMBL" id="WLYK01000004">
    <property type="protein sequence ID" value="MTD14629.1"/>
    <property type="molecule type" value="Genomic_DNA"/>
</dbReference>
<reference evidence="1 2" key="1">
    <citation type="submission" date="2019-11" db="EMBL/GenBank/DDBJ databases">
        <authorList>
            <person name="Jiang L.-Q."/>
        </authorList>
    </citation>
    <scope>NUCLEOTIDE SEQUENCE [LARGE SCALE GENOMIC DNA]</scope>
    <source>
        <strain evidence="1 2">YIM 132087</strain>
    </source>
</reference>
<dbReference type="RefSeq" id="WP_154768667.1">
    <property type="nucleotide sequence ID" value="NZ_WLYK01000004.1"/>
</dbReference>
<protein>
    <submittedName>
        <fullName evidence="1">Uncharacterized protein</fullName>
    </submittedName>
</protein>
<proteinExistence type="predicted"/>